<dbReference type="AlphaFoldDB" id="A0A3N2ASV3"/>
<evidence type="ECO:0000313" key="1">
    <source>
        <dbReference type="EMBL" id="ROR66121.1"/>
    </source>
</evidence>
<reference evidence="1 2" key="1">
    <citation type="submission" date="2018-11" db="EMBL/GenBank/DDBJ databases">
        <title>Sequencing the genomes of 1000 actinobacteria strains.</title>
        <authorList>
            <person name="Klenk H.-P."/>
        </authorList>
    </citation>
    <scope>NUCLEOTIDE SEQUENCE [LARGE SCALE GENOMIC DNA]</scope>
    <source>
        <strain evidence="1 2">DSM 9580</strain>
    </source>
</reference>
<evidence type="ECO:0000313" key="2">
    <source>
        <dbReference type="Proteomes" id="UP000275456"/>
    </source>
</evidence>
<dbReference type="GO" id="GO:0016491">
    <property type="term" value="F:oxidoreductase activity"/>
    <property type="evidence" value="ECO:0007669"/>
    <property type="project" value="InterPro"/>
</dbReference>
<gene>
    <name evidence="1" type="ORF">EDD26_1496</name>
</gene>
<dbReference type="NCBIfam" id="TIGR00026">
    <property type="entry name" value="hi_GC_TIGR00026"/>
    <property type="match status" value="1"/>
</dbReference>
<organism evidence="1 2">
    <name type="scientific">Agrococcus jenensis</name>
    <dbReference type="NCBI Taxonomy" id="46353"/>
    <lineage>
        <taxon>Bacteria</taxon>
        <taxon>Bacillati</taxon>
        <taxon>Actinomycetota</taxon>
        <taxon>Actinomycetes</taxon>
        <taxon>Micrococcales</taxon>
        <taxon>Microbacteriaceae</taxon>
        <taxon>Agrococcus</taxon>
    </lineage>
</organism>
<keyword evidence="2" id="KW-1185">Reference proteome</keyword>
<accession>A0A3N2ASV3</accession>
<protein>
    <submittedName>
        <fullName evidence="1">Deazaflavin-dependent oxidoreductase (Nitroreductase family)</fullName>
    </submittedName>
</protein>
<name>A0A3N2ASV3_9MICO</name>
<proteinExistence type="predicted"/>
<dbReference type="InterPro" id="IPR012349">
    <property type="entry name" value="Split_barrel_FMN-bd"/>
</dbReference>
<dbReference type="EMBL" id="RKHJ01000001">
    <property type="protein sequence ID" value="ROR66121.1"/>
    <property type="molecule type" value="Genomic_DNA"/>
</dbReference>
<comment type="caution">
    <text evidence="1">The sequence shown here is derived from an EMBL/GenBank/DDBJ whole genome shotgun (WGS) entry which is preliminary data.</text>
</comment>
<dbReference type="InterPro" id="IPR004378">
    <property type="entry name" value="F420H2_quin_Rdtase"/>
</dbReference>
<dbReference type="Pfam" id="PF04075">
    <property type="entry name" value="F420H2_quin_red"/>
    <property type="match status" value="1"/>
</dbReference>
<sequence>MRRVWSYAAAMARFRRSIVRRLADRAIVALARAGFGPGGAVALTVAGRSSGEPRTTPVTPLALDGRVHLVAPYGVVDWVRNLRAAGVATIERGTTHEVRAIELAADDAAPVLRAYVRRTPIVRPYVAAGPDDDLAAFAAIAARHPVFVIERIGGAAPDAASRSSASG</sequence>
<dbReference type="Proteomes" id="UP000275456">
    <property type="component" value="Unassembled WGS sequence"/>
</dbReference>
<dbReference type="Gene3D" id="2.30.110.10">
    <property type="entry name" value="Electron Transport, Fmn-binding Protein, Chain A"/>
    <property type="match status" value="1"/>
</dbReference>